<comment type="caution">
    <text evidence="3">The sequence shown here is derived from an EMBL/GenBank/DDBJ whole genome shotgun (WGS) entry which is preliminary data.</text>
</comment>
<dbReference type="InterPro" id="IPR041425">
    <property type="entry name" value="C3/4/5_MG1"/>
</dbReference>
<dbReference type="EMBL" id="SWLE01000021">
    <property type="protein sequence ID" value="TNM85457.1"/>
    <property type="molecule type" value="Genomic_DNA"/>
</dbReference>
<reference evidence="3 4" key="1">
    <citation type="submission" date="2019-04" db="EMBL/GenBank/DDBJ databases">
        <title>The sequence and de novo assembly of Takifugu bimaculatus genome using PacBio and Hi-C technologies.</title>
        <authorList>
            <person name="Xu P."/>
            <person name="Liu B."/>
            <person name="Zhou Z."/>
        </authorList>
    </citation>
    <scope>NUCLEOTIDE SEQUENCE [LARGE SCALE GENOMIC DNA]</scope>
    <source>
        <strain evidence="3">TB-2018</strain>
        <tissue evidence="3">Muscle</tissue>
    </source>
</reference>
<keyword evidence="1" id="KW-0732">Signal</keyword>
<sequence length="169" mass="19051">MEKPERICPILLLLFFTSFLPPTDGSPLEVLAAPNAIRAGMPENIFVEVQDFSLDTNIPVEIIVMNHPTKSKRLASTAVNLNRSNSHQAFGEVLIPAEAFNNYDNSQHYVYLQAVFPERMLEKVVLVSFQTEYLFIQIDKNMYTPESRGKFNAPTLGVSCWGNNKAPEM</sequence>
<organism evidence="3 4">
    <name type="scientific">Takifugu bimaculatus</name>
    <dbReference type="NCBI Taxonomy" id="433685"/>
    <lineage>
        <taxon>Eukaryota</taxon>
        <taxon>Metazoa</taxon>
        <taxon>Chordata</taxon>
        <taxon>Craniata</taxon>
        <taxon>Vertebrata</taxon>
        <taxon>Euteleostomi</taxon>
        <taxon>Actinopterygii</taxon>
        <taxon>Neopterygii</taxon>
        <taxon>Teleostei</taxon>
        <taxon>Neoteleostei</taxon>
        <taxon>Acanthomorphata</taxon>
        <taxon>Eupercaria</taxon>
        <taxon>Tetraodontiformes</taxon>
        <taxon>Tetradontoidea</taxon>
        <taxon>Tetraodontidae</taxon>
        <taxon>Takifugu</taxon>
    </lineage>
</organism>
<dbReference type="Proteomes" id="UP000516260">
    <property type="component" value="Chromosome 8"/>
</dbReference>
<feature type="domain" description="Complement C3/4/5 macroglobulin" evidence="2">
    <location>
        <begin position="27"/>
        <end position="128"/>
    </location>
</feature>
<feature type="chain" id="PRO_5021476079" description="Complement C3/4/5 macroglobulin domain-containing protein" evidence="1">
    <location>
        <begin position="26"/>
        <end position="169"/>
    </location>
</feature>
<keyword evidence="4" id="KW-1185">Reference proteome</keyword>
<accession>A0A4Z2AZT5</accession>
<evidence type="ECO:0000259" key="2">
    <source>
        <dbReference type="Pfam" id="PF17790"/>
    </source>
</evidence>
<dbReference type="Pfam" id="PF17790">
    <property type="entry name" value="MG1"/>
    <property type="match status" value="1"/>
</dbReference>
<evidence type="ECO:0000313" key="4">
    <source>
        <dbReference type="Proteomes" id="UP000516260"/>
    </source>
</evidence>
<dbReference type="AlphaFoldDB" id="A0A4Z2AZT5"/>
<evidence type="ECO:0000256" key="1">
    <source>
        <dbReference type="SAM" id="SignalP"/>
    </source>
</evidence>
<protein>
    <recommendedName>
        <fullName evidence="2">Complement C3/4/5 macroglobulin domain-containing protein</fullName>
    </recommendedName>
</protein>
<gene>
    <name evidence="3" type="ORF">fugu_007728</name>
</gene>
<feature type="signal peptide" evidence="1">
    <location>
        <begin position="1"/>
        <end position="25"/>
    </location>
</feature>
<evidence type="ECO:0000313" key="3">
    <source>
        <dbReference type="EMBL" id="TNM85457.1"/>
    </source>
</evidence>
<proteinExistence type="predicted"/>
<name>A0A4Z2AZT5_9TELE</name>
<dbReference type="Gene3D" id="2.60.40.1930">
    <property type="match status" value="1"/>
</dbReference>